<evidence type="ECO:0000256" key="4">
    <source>
        <dbReference type="ARBA" id="ARBA00023163"/>
    </source>
</evidence>
<name>A0A3Q2YMX9_HIPCM</name>
<keyword evidence="2" id="KW-0678">Repressor</keyword>
<dbReference type="Ensembl" id="ENSHCOT00000009748.1">
    <property type="protein sequence ID" value="ENSHCOP00000019028.1"/>
    <property type="gene ID" value="ENSHCOG00000004068.1"/>
</dbReference>
<dbReference type="PROSITE" id="PS50888">
    <property type="entry name" value="BHLH"/>
    <property type="match status" value="1"/>
</dbReference>
<evidence type="ECO:0000256" key="3">
    <source>
        <dbReference type="ARBA" id="ARBA00023015"/>
    </source>
</evidence>
<evidence type="ECO:0000313" key="9">
    <source>
        <dbReference type="Proteomes" id="UP000264820"/>
    </source>
</evidence>
<dbReference type="CDD" id="cd11462">
    <property type="entry name" value="bHLH-O_HES7"/>
    <property type="match status" value="1"/>
</dbReference>
<accession>A0A3Q2YMX9</accession>
<dbReference type="Proteomes" id="UP000264820">
    <property type="component" value="Unplaced"/>
</dbReference>
<dbReference type="GO" id="GO:0005634">
    <property type="term" value="C:nucleus"/>
    <property type="evidence" value="ECO:0007669"/>
    <property type="project" value="UniProtKB-SubCell"/>
</dbReference>
<keyword evidence="4" id="KW-0804">Transcription</keyword>
<sequence length="184" mass="20991">FVSLSTVSKPVMEKRRRERINRSLETLRVLMLENTHNEKLTNPKVEKAEILESVVRFLKSDKKDEMDQPAITSVLSTQGQRPSVPQQRHDDREGMRSCLLRIRRFIASDESGSNQGSQESTSVSPHVHSLYPAHQSQHQLQEGISHAYQPQATVYQYSDTTKQLSSPTACAQSPEPVWRPWPQS</sequence>
<feature type="domain" description="BHLH" evidence="7">
    <location>
        <begin position="4"/>
        <end position="61"/>
    </location>
</feature>
<reference evidence="8" key="2">
    <citation type="submission" date="2025-09" db="UniProtKB">
        <authorList>
            <consortium name="Ensembl"/>
        </authorList>
    </citation>
    <scope>IDENTIFICATION</scope>
</reference>
<dbReference type="Gene3D" id="4.10.280.10">
    <property type="entry name" value="Helix-loop-helix DNA-binding domain"/>
    <property type="match status" value="1"/>
</dbReference>
<dbReference type="Pfam" id="PF00010">
    <property type="entry name" value="HLH"/>
    <property type="match status" value="1"/>
</dbReference>
<dbReference type="InterPro" id="IPR050370">
    <property type="entry name" value="HES_HEY"/>
</dbReference>
<dbReference type="InterPro" id="IPR032644">
    <property type="entry name" value="HES-7_bHLH-O"/>
</dbReference>
<reference evidence="8" key="1">
    <citation type="submission" date="2025-08" db="UniProtKB">
        <authorList>
            <consortium name="Ensembl"/>
        </authorList>
    </citation>
    <scope>IDENTIFICATION</scope>
</reference>
<evidence type="ECO:0000256" key="5">
    <source>
        <dbReference type="ARBA" id="ARBA00023242"/>
    </source>
</evidence>
<keyword evidence="9" id="KW-1185">Reference proteome</keyword>
<dbReference type="GO" id="GO:0046983">
    <property type="term" value="F:protein dimerization activity"/>
    <property type="evidence" value="ECO:0007669"/>
    <property type="project" value="InterPro"/>
</dbReference>
<dbReference type="SMART" id="SM00353">
    <property type="entry name" value="HLH"/>
    <property type="match status" value="1"/>
</dbReference>
<dbReference type="InterPro" id="IPR011598">
    <property type="entry name" value="bHLH_dom"/>
</dbReference>
<keyword evidence="3" id="KW-0805">Transcription regulation</keyword>
<feature type="region of interest" description="Disordered" evidence="6">
    <location>
        <begin position="158"/>
        <end position="184"/>
    </location>
</feature>
<dbReference type="GeneTree" id="ENSGT00940000165786"/>
<evidence type="ECO:0000259" key="7">
    <source>
        <dbReference type="PROSITE" id="PS50888"/>
    </source>
</evidence>
<evidence type="ECO:0000256" key="6">
    <source>
        <dbReference type="SAM" id="MobiDB-lite"/>
    </source>
</evidence>
<dbReference type="PANTHER" id="PTHR10985">
    <property type="entry name" value="BASIC HELIX-LOOP-HELIX TRANSCRIPTION FACTOR, HES-RELATED"/>
    <property type="match status" value="1"/>
</dbReference>
<keyword evidence="5" id="KW-0539">Nucleus</keyword>
<dbReference type="InterPro" id="IPR036638">
    <property type="entry name" value="HLH_DNA-bd_sf"/>
</dbReference>
<dbReference type="SUPFAM" id="SSF47459">
    <property type="entry name" value="HLH, helix-loop-helix DNA-binding domain"/>
    <property type="match status" value="1"/>
</dbReference>
<feature type="compositionally biased region" description="Polar residues" evidence="6">
    <location>
        <begin position="158"/>
        <end position="171"/>
    </location>
</feature>
<proteinExistence type="predicted"/>
<protein>
    <submittedName>
        <fullName evidence="8">Hairy-related 5</fullName>
    </submittedName>
</protein>
<dbReference type="OMA" id="QRPACAC"/>
<evidence type="ECO:0000256" key="1">
    <source>
        <dbReference type="ARBA" id="ARBA00004123"/>
    </source>
</evidence>
<comment type="subcellular location">
    <subcellularLocation>
        <location evidence="1">Nucleus</location>
    </subcellularLocation>
</comment>
<organism evidence="8 9">
    <name type="scientific">Hippocampus comes</name>
    <name type="common">Tiger tail seahorse</name>
    <dbReference type="NCBI Taxonomy" id="109280"/>
    <lineage>
        <taxon>Eukaryota</taxon>
        <taxon>Metazoa</taxon>
        <taxon>Chordata</taxon>
        <taxon>Craniata</taxon>
        <taxon>Vertebrata</taxon>
        <taxon>Euteleostomi</taxon>
        <taxon>Actinopterygii</taxon>
        <taxon>Neopterygii</taxon>
        <taxon>Teleostei</taxon>
        <taxon>Neoteleostei</taxon>
        <taxon>Acanthomorphata</taxon>
        <taxon>Syngnathiaria</taxon>
        <taxon>Syngnathiformes</taxon>
        <taxon>Syngnathoidei</taxon>
        <taxon>Syngnathidae</taxon>
        <taxon>Hippocampus</taxon>
    </lineage>
</organism>
<evidence type="ECO:0000256" key="2">
    <source>
        <dbReference type="ARBA" id="ARBA00022491"/>
    </source>
</evidence>
<dbReference type="AlphaFoldDB" id="A0A3Q2YMX9"/>
<evidence type="ECO:0000313" key="8">
    <source>
        <dbReference type="Ensembl" id="ENSHCOP00000019028.1"/>
    </source>
</evidence>